<dbReference type="Proteomes" id="UP000816034">
    <property type="component" value="Unassembled WGS sequence"/>
</dbReference>
<feature type="transmembrane region" description="Helical" evidence="1">
    <location>
        <begin position="528"/>
        <end position="549"/>
    </location>
</feature>
<dbReference type="AlphaFoldDB" id="A0AA88GTM2"/>
<reference evidence="2 3" key="1">
    <citation type="journal article" date="2018" name="BMC Genomics">
        <title>The genome of Naegleria lovaniensis, the basis for a comparative approach to unravel pathogenicity factors of the human pathogenic amoeba N. fowleri.</title>
        <authorList>
            <person name="Liechti N."/>
            <person name="Schurch N."/>
            <person name="Bruggmann R."/>
            <person name="Wittwer M."/>
        </authorList>
    </citation>
    <scope>NUCLEOTIDE SEQUENCE [LARGE SCALE GENOMIC DNA]</scope>
    <source>
        <strain evidence="2 3">ATCC 30569</strain>
    </source>
</reference>
<organism evidence="2 3">
    <name type="scientific">Naegleria lovaniensis</name>
    <name type="common">Amoeba</name>
    <dbReference type="NCBI Taxonomy" id="51637"/>
    <lineage>
        <taxon>Eukaryota</taxon>
        <taxon>Discoba</taxon>
        <taxon>Heterolobosea</taxon>
        <taxon>Tetramitia</taxon>
        <taxon>Eutetramitia</taxon>
        <taxon>Vahlkampfiidae</taxon>
        <taxon>Naegleria</taxon>
    </lineage>
</organism>
<name>A0AA88GTM2_NAELO</name>
<accession>A0AA88GTM2</accession>
<keyword evidence="1" id="KW-0812">Transmembrane</keyword>
<evidence type="ECO:0000313" key="3">
    <source>
        <dbReference type="Proteomes" id="UP000816034"/>
    </source>
</evidence>
<keyword evidence="1" id="KW-1133">Transmembrane helix</keyword>
<keyword evidence="1" id="KW-0472">Membrane</keyword>
<keyword evidence="3" id="KW-1185">Reference proteome</keyword>
<proteinExistence type="predicted"/>
<dbReference type="RefSeq" id="XP_044550662.1">
    <property type="nucleotide sequence ID" value="XM_044691830.1"/>
</dbReference>
<sequence>MFRGHSQSTMAENSHHECTLTMTTSSTIVEDSPENKRKYEVMVEWNEDEDLIIDEEVLSEIMNSQEQDSFSTPKKTKHDSQVFVNSVDTQQYSSVGGSQQTDSADSISLLSEDIDDIIIQCSQIDEEFDINNQQHDYNNNTMEVKHDDFVEDDDIVIDPEVLASLMDDNTRDIELALQRAFDHSSKLQQRIREKKFEHFKKAIFEENAVQNIAHYCAKTLPVFVNKSCCGTTKDMRTLFQQHFSIRHKITHSKFCNMTFCDYTQCSSNEEPTLFKLYPTKAKSIHSQLPLWLETNSTFKKFNNLSRLYPCHMNDRDVIYIIFVKFGDVIKYYAGRAKMGITNRFVEKDYCHVYKADMAESGFYDLYSDFIIGLVDPKYVFIVAFDTVAAAKQLHSLVLYSNDKILRDILLAKYEEFDVSTLDFFEHCCIYYLQETRHSLNQKIGIEKKYSRNQRLKRELEILDYYIRNHYESILQWISERRDYVDLHVSSHEESVEDHAKNSQSHLSTSHVTSSHENNLISHMLDSPLFKSVLLTLFLILLVGVFVLLLNRLFV</sequence>
<dbReference type="EMBL" id="PYSW02000015">
    <property type="protein sequence ID" value="KAG2386670.1"/>
    <property type="molecule type" value="Genomic_DNA"/>
</dbReference>
<evidence type="ECO:0000256" key="1">
    <source>
        <dbReference type="SAM" id="Phobius"/>
    </source>
</evidence>
<protein>
    <submittedName>
        <fullName evidence="2">Uncharacterized protein</fullName>
    </submittedName>
</protein>
<gene>
    <name evidence="2" type="ORF">C9374_002414</name>
</gene>
<comment type="caution">
    <text evidence="2">The sequence shown here is derived from an EMBL/GenBank/DDBJ whole genome shotgun (WGS) entry which is preliminary data.</text>
</comment>
<dbReference type="GeneID" id="68094870"/>
<evidence type="ECO:0000313" key="2">
    <source>
        <dbReference type="EMBL" id="KAG2386670.1"/>
    </source>
</evidence>